<protein>
    <recommendedName>
        <fullName evidence="3">Probable deoxyguanosinetriphosphate triphosphohydrolase</fullName>
        <shortName evidence="3">dGTP triphosphohydrolase</shortName>
        <shortName evidence="3">dGTPase</shortName>
        <ecNumber evidence="3">3.1.5.1</ecNumber>
    </recommendedName>
</protein>
<dbReference type="Gene3D" id="1.10.3210.10">
    <property type="entry name" value="Hypothetical protein af1432"/>
    <property type="match status" value="2"/>
</dbReference>
<evidence type="ECO:0000256" key="3">
    <source>
        <dbReference type="HAMAP-Rule" id="MF_00030"/>
    </source>
</evidence>
<dbReference type="InterPro" id="IPR026875">
    <property type="entry name" value="PHydrolase_assoc_dom"/>
</dbReference>
<dbReference type="EC" id="3.1.5.1" evidence="3"/>
<evidence type="ECO:0000313" key="6">
    <source>
        <dbReference type="Proteomes" id="UP000006263"/>
    </source>
</evidence>
<dbReference type="SUPFAM" id="SSF109604">
    <property type="entry name" value="HD-domain/PDEase-like"/>
    <property type="match status" value="1"/>
</dbReference>
<dbReference type="GO" id="GO:0008832">
    <property type="term" value="F:dGTPase activity"/>
    <property type="evidence" value="ECO:0007669"/>
    <property type="project" value="UniProtKB-UniRule"/>
</dbReference>
<dbReference type="PANTHER" id="PTHR11373">
    <property type="entry name" value="DEOXYNUCLEOSIDE TRIPHOSPHATE TRIPHOSPHOHYDROLASE"/>
    <property type="match status" value="1"/>
</dbReference>
<dbReference type="Pfam" id="PF13286">
    <property type="entry name" value="HD_assoc"/>
    <property type="match status" value="1"/>
</dbReference>
<dbReference type="InterPro" id="IPR003607">
    <property type="entry name" value="HD/PDEase_dom"/>
</dbReference>
<dbReference type="HAMAP" id="MF_00030">
    <property type="entry name" value="dGTPase_type1"/>
    <property type="match status" value="1"/>
</dbReference>
<evidence type="ECO:0000256" key="2">
    <source>
        <dbReference type="ARBA" id="ARBA00022842"/>
    </source>
</evidence>
<keyword evidence="1 3" id="KW-0378">Hydrolase</keyword>
<dbReference type="PANTHER" id="PTHR11373:SF32">
    <property type="entry name" value="DEOXYGUANOSINETRIPHOSPHATE TRIPHOSPHOHYDROLASE"/>
    <property type="match status" value="1"/>
</dbReference>
<keyword evidence="2 3" id="KW-0460">Magnesium</keyword>
<reference evidence="5 6" key="1">
    <citation type="journal article" date="2017" name="Antonie Van Leeuwenhoek">
        <title>Rhizobium rhizosphaerae sp. nov., a novel species isolated from rice rhizosphere.</title>
        <authorList>
            <person name="Zhao J.J."/>
            <person name="Zhang J."/>
            <person name="Zhang R.J."/>
            <person name="Zhang C.W."/>
            <person name="Yin H.Q."/>
            <person name="Zhang X.X."/>
        </authorList>
    </citation>
    <scope>NUCLEOTIDE SEQUENCE [LARGE SCALE GENOMIC DNA]</scope>
    <source>
        <strain evidence="5 6">KMM 241</strain>
    </source>
</reference>
<dbReference type="GO" id="GO:0006203">
    <property type="term" value="P:dGTP catabolic process"/>
    <property type="evidence" value="ECO:0007669"/>
    <property type="project" value="InterPro"/>
</dbReference>
<dbReference type="InterPro" id="IPR020779">
    <property type="entry name" value="dNTPase_1"/>
</dbReference>
<dbReference type="SMART" id="SM00471">
    <property type="entry name" value="HDc"/>
    <property type="match status" value="1"/>
</dbReference>
<gene>
    <name evidence="3 5" type="primary">dgt</name>
    <name evidence="5" type="ORF">GMES_1302</name>
</gene>
<proteinExistence type="inferred from homology"/>
<organism evidence="5 6">
    <name type="scientific">Paraglaciecola mesophila KMM 241</name>
    <dbReference type="NCBI Taxonomy" id="1128912"/>
    <lineage>
        <taxon>Bacteria</taxon>
        <taxon>Pseudomonadati</taxon>
        <taxon>Pseudomonadota</taxon>
        <taxon>Gammaproteobacteria</taxon>
        <taxon>Alteromonadales</taxon>
        <taxon>Alteromonadaceae</taxon>
        <taxon>Paraglaciecola</taxon>
    </lineage>
</organism>
<dbReference type="Proteomes" id="UP000006263">
    <property type="component" value="Unassembled WGS sequence"/>
</dbReference>
<name>K6YHY3_9ALTE</name>
<dbReference type="NCBIfam" id="NF003429">
    <property type="entry name" value="PRK04926.1"/>
    <property type="match status" value="1"/>
</dbReference>
<feature type="domain" description="HD" evidence="4">
    <location>
        <begin position="69"/>
        <end position="258"/>
    </location>
</feature>
<dbReference type="InterPro" id="IPR050135">
    <property type="entry name" value="dGTPase-like"/>
</dbReference>
<dbReference type="PROSITE" id="PS51831">
    <property type="entry name" value="HD"/>
    <property type="match status" value="1"/>
</dbReference>
<comment type="caution">
    <text evidence="5">The sequence shown here is derived from an EMBL/GenBank/DDBJ whole genome shotgun (WGS) entry which is preliminary data.</text>
</comment>
<evidence type="ECO:0000259" key="4">
    <source>
        <dbReference type="PROSITE" id="PS51831"/>
    </source>
</evidence>
<dbReference type="InterPro" id="IPR006674">
    <property type="entry name" value="HD_domain"/>
</dbReference>
<dbReference type="NCBIfam" id="TIGR01353">
    <property type="entry name" value="dGTP_triPase"/>
    <property type="match status" value="1"/>
</dbReference>
<evidence type="ECO:0000313" key="5">
    <source>
        <dbReference type="EMBL" id="GAC23601.1"/>
    </source>
</evidence>
<accession>K6YHY3</accession>
<dbReference type="EMBL" id="BAEP01000024">
    <property type="protein sequence ID" value="GAC23601.1"/>
    <property type="molecule type" value="Genomic_DNA"/>
</dbReference>
<comment type="caution">
    <text evidence="3">As this bacterium is not an Enterobacterale, this protein may not have a true dGTPase activity.</text>
</comment>
<dbReference type="AlphaFoldDB" id="K6YHY3"/>
<comment type="cofactor">
    <cofactor evidence="3">
        <name>Mg(2+)</name>
        <dbReference type="ChEBI" id="CHEBI:18420"/>
    </cofactor>
</comment>
<dbReference type="Pfam" id="PF01966">
    <property type="entry name" value="HD"/>
    <property type="match status" value="1"/>
</dbReference>
<dbReference type="InterPro" id="IPR023293">
    <property type="entry name" value="dGTP_triP_hydro_central_sf"/>
</dbReference>
<comment type="similarity">
    <text evidence="3">Belongs to the dGTPase family. Type 1 subfamily.</text>
</comment>
<sequence>MLQDVPMIDFSKKLTSHRLHNTRNRESVKSILFDFESDRGRIINSAAVRRLQQKTQVFPLERNAAVRSRLTHSLEVQQVGRFIVQSIFNKLDSAKQAEYNLAEFERHLESVVEMACLMHDIGNPPFGHFGEQAINDWFTLNLNSSFPAYSDGEFTFNTALQRDICNFEGNAQAIRLIHSLLQLNLTFSQVASILKYTRCGTDVKPDKSDKLGYLQKKVGFYFSEKEYVETLCDTLGMEVGHRHPASYIMEAADDISYCIADLEDAVEKGILGIEKLQASLCEEFLLLLSEFDLDPSKNTMQSLTSKAYKAAQADDISKDSQFFISLRVGVLHPLVTHAVERFINNIDGIFHGSFNQALLEDRSTAHALSEAFKKVALKYAFCNKEVEARELQGYKIISGLLDCYQPLLKLTKAQFTQVYQQQKDAPLLAKRLVKKLPGKHLRAYLHAIHHDASEELEFYYRCRLLQDYISGMTDQYAYDEYRALMVVD</sequence>
<dbReference type="Gene3D" id="1.10.3410.10">
    <property type="entry name" value="putative deoxyguanosinetriphosphate triphosphohydrolase like domain"/>
    <property type="match status" value="1"/>
</dbReference>
<dbReference type="GO" id="GO:0000287">
    <property type="term" value="F:magnesium ion binding"/>
    <property type="evidence" value="ECO:0007669"/>
    <property type="project" value="UniProtKB-UniRule"/>
</dbReference>
<comment type="catalytic activity">
    <reaction evidence="3">
        <text>dGTP + H2O = 2'-deoxyguanosine + triphosphate + H(+)</text>
        <dbReference type="Rhea" id="RHEA:15193"/>
        <dbReference type="ChEBI" id="CHEBI:15377"/>
        <dbReference type="ChEBI" id="CHEBI:15378"/>
        <dbReference type="ChEBI" id="CHEBI:17172"/>
        <dbReference type="ChEBI" id="CHEBI:18036"/>
        <dbReference type="ChEBI" id="CHEBI:61429"/>
        <dbReference type="EC" id="3.1.5.1"/>
    </reaction>
</comment>
<comment type="function">
    <text evidence="3">dGTPase preferentially hydrolyzes dGTP over the other canonical NTPs.</text>
</comment>
<dbReference type="InterPro" id="IPR006261">
    <property type="entry name" value="dGTPase"/>
</dbReference>
<dbReference type="eggNOG" id="COG0232">
    <property type="taxonomic scope" value="Bacteria"/>
</dbReference>
<evidence type="ECO:0000256" key="1">
    <source>
        <dbReference type="ARBA" id="ARBA00022801"/>
    </source>
</evidence>